<reference evidence="1 2" key="1">
    <citation type="journal article" date="2012" name="BMC Genomics">
        <title>Comparative genomics of the white-rot fungi, Phanerochaete carnosa and P. chrysosporium, to elucidate the genetic basis of the distinct wood types they colonize.</title>
        <authorList>
            <person name="Suzuki H."/>
            <person name="MacDonald J."/>
            <person name="Syed K."/>
            <person name="Salamov A."/>
            <person name="Hori C."/>
            <person name="Aerts A."/>
            <person name="Henrissat B."/>
            <person name="Wiebenga A."/>
            <person name="vanKuyk P.A."/>
            <person name="Barry K."/>
            <person name="Lindquist E."/>
            <person name="LaButti K."/>
            <person name="Lapidus A."/>
            <person name="Lucas S."/>
            <person name="Coutinho P."/>
            <person name="Gong Y."/>
            <person name="Samejima M."/>
            <person name="Mahadevan R."/>
            <person name="Abou-Zaid M."/>
            <person name="de Vries R.P."/>
            <person name="Igarashi K."/>
            <person name="Yadav J.S."/>
            <person name="Grigoriev I.V."/>
            <person name="Master E.R."/>
        </authorList>
    </citation>
    <scope>NUCLEOTIDE SEQUENCE [LARGE SCALE GENOMIC DNA]</scope>
    <source>
        <strain evidence="1 2">HHB-10118-sp</strain>
    </source>
</reference>
<dbReference type="RefSeq" id="XP_007401701.1">
    <property type="nucleotide sequence ID" value="XM_007401639.1"/>
</dbReference>
<name>K5UJ92_PHACS</name>
<sequence length="242" mass="26843">MSVKDLPEELLREILSACLDVSLADFFRFPTLTDNAGHPPRHADLLLASKQWLRIGAPLLYSSLRLCSPSHAAEVARLLSASPGLGSAIVNLRIEENCGSSLVEIVKCAPRVQRLYISVCHMSSHDVEHLRQALPHILPKQLFLVDMTRVMRFFTLFPWPPGTKADEALHVVEHTIAHHWTMLQSIHFGPCFPITPTTSLALDQAVQGRLPGEKNPLQIVCWDLDGSSNRVTAGTSRPSPKR</sequence>
<dbReference type="InParanoid" id="K5UJ92"/>
<organism evidence="1 2">
    <name type="scientific">Phanerochaete carnosa (strain HHB-10118-sp)</name>
    <name type="common">White-rot fungus</name>
    <name type="synonym">Peniophora carnosa</name>
    <dbReference type="NCBI Taxonomy" id="650164"/>
    <lineage>
        <taxon>Eukaryota</taxon>
        <taxon>Fungi</taxon>
        <taxon>Dikarya</taxon>
        <taxon>Basidiomycota</taxon>
        <taxon>Agaricomycotina</taxon>
        <taxon>Agaricomycetes</taxon>
        <taxon>Polyporales</taxon>
        <taxon>Phanerochaetaceae</taxon>
        <taxon>Phanerochaete</taxon>
    </lineage>
</organism>
<dbReference type="AlphaFoldDB" id="K5UJ92"/>
<dbReference type="GeneID" id="18908191"/>
<keyword evidence="2" id="KW-1185">Reference proteome</keyword>
<dbReference type="EMBL" id="JH930480">
    <property type="protein sequence ID" value="EKM49636.1"/>
    <property type="molecule type" value="Genomic_DNA"/>
</dbReference>
<protein>
    <recommendedName>
        <fullName evidence="3">F-box domain-containing protein</fullName>
    </recommendedName>
</protein>
<proteinExistence type="predicted"/>
<dbReference type="Proteomes" id="UP000008370">
    <property type="component" value="Unassembled WGS sequence"/>
</dbReference>
<dbReference type="KEGG" id="pco:PHACADRAFT_131351"/>
<accession>K5UJ92</accession>
<gene>
    <name evidence="1" type="ORF">PHACADRAFT_131351</name>
</gene>
<evidence type="ECO:0000313" key="2">
    <source>
        <dbReference type="Proteomes" id="UP000008370"/>
    </source>
</evidence>
<dbReference type="HOGENOM" id="CLU_101462_0_0_1"/>
<evidence type="ECO:0000313" key="1">
    <source>
        <dbReference type="EMBL" id="EKM49636.1"/>
    </source>
</evidence>
<evidence type="ECO:0008006" key="3">
    <source>
        <dbReference type="Google" id="ProtNLM"/>
    </source>
</evidence>
<dbReference type="OrthoDB" id="2786563at2759"/>